<reference evidence="11" key="1">
    <citation type="submission" date="2013-05" db="EMBL/GenBank/DDBJ databases">
        <authorList>
            <person name="Yim A.K.Y."/>
            <person name="Chan T.F."/>
            <person name="Ji K.M."/>
            <person name="Liu X.Y."/>
            <person name="Zhou J.W."/>
            <person name="Li R.Q."/>
            <person name="Yang K.Y."/>
            <person name="Li J."/>
            <person name="Li M."/>
            <person name="Law P.T.W."/>
            <person name="Wu Y.L."/>
            <person name="Cai Z.L."/>
            <person name="Qin H."/>
            <person name="Bao Y."/>
            <person name="Leung R.K.K."/>
            <person name="Ng P.K.S."/>
            <person name="Zou J."/>
            <person name="Zhong X.J."/>
            <person name="Ran P.X."/>
            <person name="Zhong N.S."/>
            <person name="Liu Z.G."/>
            <person name="Tsui S.K.W."/>
        </authorList>
    </citation>
    <scope>NUCLEOTIDE SEQUENCE</scope>
    <source>
        <strain evidence="11">Derf</strain>
        <tissue evidence="11">Whole organism</tissue>
    </source>
</reference>
<dbReference type="Proteomes" id="UP000828236">
    <property type="component" value="Unassembled WGS sequence"/>
</dbReference>
<dbReference type="EMBL" id="ASGP02000001">
    <property type="protein sequence ID" value="KAH9527954.1"/>
    <property type="molecule type" value="Genomic_DNA"/>
</dbReference>
<comment type="subcellular location">
    <subcellularLocation>
        <location evidence="1">Mitochondrion matrix</location>
    </subcellularLocation>
</comment>
<evidence type="ECO:0000256" key="8">
    <source>
        <dbReference type="ARBA" id="ARBA00031830"/>
    </source>
</evidence>
<comment type="function">
    <text evidence="5">Assembly factor required for Rieske Fe-S protein UQCRFS1 incorporation into the cytochrome b-c1 (CIII) complex. Functions as a chaperone, binding to this subunit within the mitochondrial matrix and stabilizing it prior to its translocation and insertion into the late CIII dimeric intermediate within the mitochondrial inner membrane.</text>
</comment>
<protein>
    <recommendedName>
        <fullName evidence="7">Complex III assembly factor LYRM7</fullName>
    </recommendedName>
    <alternativeName>
        <fullName evidence="8">LYR motif-containing protein 7</fullName>
    </alternativeName>
</protein>
<dbReference type="CDD" id="cd20267">
    <property type="entry name" value="Complex1_LYR_LYRM7"/>
    <property type="match status" value="1"/>
</dbReference>
<dbReference type="GO" id="GO:0034551">
    <property type="term" value="P:mitochondrial respiratory chain complex III assembly"/>
    <property type="evidence" value="ECO:0007669"/>
    <property type="project" value="InterPro"/>
</dbReference>
<proteinExistence type="inferred from homology"/>
<gene>
    <name evidence="11" type="primary">GPAA1</name>
    <name evidence="11" type="ORF">DERF_001936</name>
    <name evidence="10" type="ORF">HUG17_6906</name>
</gene>
<feature type="domain" description="Complex 1 LYR protein" evidence="9">
    <location>
        <begin position="9"/>
        <end position="66"/>
    </location>
</feature>
<reference evidence="10" key="3">
    <citation type="journal article" date="2021" name="World Allergy Organ. J.">
        <title>Chromosome-level assembly of Dermatophagoides farinae genome and transcriptome reveals two novel allergens Der f 37 and Der f 39.</title>
        <authorList>
            <person name="Chen J."/>
            <person name="Cai Z."/>
            <person name="Fan D."/>
            <person name="Hu J."/>
            <person name="Hou Y."/>
            <person name="He Y."/>
            <person name="Zhang Z."/>
            <person name="Zhao Z."/>
            <person name="Gao P."/>
            <person name="Hu W."/>
            <person name="Sun J."/>
            <person name="Li J."/>
            <person name="Ji K."/>
        </authorList>
    </citation>
    <scope>NUCLEOTIDE SEQUENCE</scope>
    <source>
        <strain evidence="10">JKM2019</strain>
    </source>
</reference>
<dbReference type="Proteomes" id="UP000790347">
    <property type="component" value="Unassembled WGS sequence"/>
</dbReference>
<reference evidence="11" key="4">
    <citation type="journal article" date="2022" name="Res Sq">
        <title>Comparative Genomics Reveals Insights into the Divergent Evolution of Astigmatic Mites and Household Pest Adaptations.</title>
        <authorList>
            <person name="Xiong Q."/>
            <person name="Wan A.T.-Y."/>
            <person name="Liu X.-Y."/>
            <person name="Fung C.S.-H."/>
            <person name="Xiao X."/>
            <person name="Malainual N."/>
            <person name="Hou J."/>
            <person name="Wang L."/>
            <person name="Wang M."/>
            <person name="Yang K."/>
            <person name="Cui Y."/>
            <person name="Leung E."/>
            <person name="Nong W."/>
            <person name="Shin S.-K."/>
            <person name="Au S."/>
            <person name="Jeong K.Y."/>
            <person name="Chew F.T."/>
            <person name="Hui J."/>
            <person name="Leung T.F."/>
            <person name="Tungtrongchitr A."/>
            <person name="Zhong N."/>
            <person name="Liu Z."/>
            <person name="Tsui S."/>
        </authorList>
    </citation>
    <scope>NUCLEOTIDE SEQUENCE</scope>
    <source>
        <strain evidence="11">Derf</strain>
        <tissue evidence="11">Whole organism</tissue>
    </source>
</reference>
<dbReference type="InterPro" id="IPR045298">
    <property type="entry name" value="Complex1_LYR_LYRM7"/>
</dbReference>
<reference evidence="10" key="2">
    <citation type="submission" date="2020-06" db="EMBL/GenBank/DDBJ databases">
        <authorList>
            <person name="Ji K."/>
            <person name="Li J."/>
        </authorList>
    </citation>
    <scope>NUCLEOTIDE SEQUENCE</scope>
    <source>
        <strain evidence="10">JKM2019</strain>
        <tissue evidence="10">Whole body</tissue>
    </source>
</reference>
<evidence type="ECO:0000256" key="4">
    <source>
        <dbReference type="ARBA" id="ARBA00023186"/>
    </source>
</evidence>
<dbReference type="InterPro" id="IPR050435">
    <property type="entry name" value="MZM1/LYRM7"/>
</dbReference>
<dbReference type="GO" id="GO:0005759">
    <property type="term" value="C:mitochondrial matrix"/>
    <property type="evidence" value="ECO:0007669"/>
    <property type="project" value="UniProtKB-SubCell"/>
</dbReference>
<evidence type="ECO:0000256" key="6">
    <source>
        <dbReference type="ARBA" id="ARBA00025809"/>
    </source>
</evidence>
<accession>A0A922IEQ4</accession>
<dbReference type="PANTHER" id="PTHR46749:SF1">
    <property type="entry name" value="COMPLEX III ASSEMBLY FACTOR LYRM7"/>
    <property type="match status" value="1"/>
</dbReference>
<evidence type="ECO:0000313" key="10">
    <source>
        <dbReference type="EMBL" id="KAH7636700.1"/>
    </source>
</evidence>
<comment type="similarity">
    <text evidence="2">Belongs to the complex I LYR family.</text>
</comment>
<keyword evidence="4" id="KW-0143">Chaperone</keyword>
<dbReference type="OrthoDB" id="529194at2759"/>
<evidence type="ECO:0000256" key="2">
    <source>
        <dbReference type="ARBA" id="ARBA00009508"/>
    </source>
</evidence>
<evidence type="ECO:0000259" key="9">
    <source>
        <dbReference type="Pfam" id="PF05347"/>
    </source>
</evidence>
<dbReference type="EMBL" id="SDOV01000009">
    <property type="protein sequence ID" value="KAH7636700.1"/>
    <property type="molecule type" value="Genomic_DNA"/>
</dbReference>
<dbReference type="Pfam" id="PF05347">
    <property type="entry name" value="Complex1_LYR"/>
    <property type="match status" value="1"/>
</dbReference>
<comment type="caution">
    <text evidence="11">The sequence shown here is derived from an EMBL/GenBank/DDBJ whole genome shotgun (WGS) entry which is preliminary data.</text>
</comment>
<dbReference type="GO" id="GO:0044183">
    <property type="term" value="F:protein folding chaperone"/>
    <property type="evidence" value="ECO:0007669"/>
    <property type="project" value="TreeGrafter"/>
</dbReference>
<dbReference type="PANTHER" id="PTHR46749">
    <property type="entry name" value="COMPLEX III ASSEMBLY FACTOR LYRM7"/>
    <property type="match status" value="1"/>
</dbReference>
<evidence type="ECO:0000313" key="12">
    <source>
        <dbReference type="Proteomes" id="UP000790347"/>
    </source>
</evidence>
<evidence type="ECO:0000256" key="1">
    <source>
        <dbReference type="ARBA" id="ARBA00004305"/>
    </source>
</evidence>
<evidence type="ECO:0000256" key="3">
    <source>
        <dbReference type="ARBA" id="ARBA00023128"/>
    </source>
</evidence>
<keyword evidence="12" id="KW-1185">Reference proteome</keyword>
<dbReference type="AlphaFoldDB" id="A0A922IEQ4"/>
<evidence type="ECO:0000313" key="11">
    <source>
        <dbReference type="EMBL" id="KAH9527954.1"/>
    </source>
</evidence>
<sequence>MSQPVLRSETLRCYKQILKTINQVFRNDNDAIRLTYQKAREEFRKRSHLQNPDEIRESIQVGYDSAEILRRTVIQARLNERGNYEAKIQTENIDGSGK</sequence>
<dbReference type="InterPro" id="IPR008011">
    <property type="entry name" value="Complex1_LYR_dom"/>
</dbReference>
<evidence type="ECO:0000256" key="5">
    <source>
        <dbReference type="ARBA" id="ARBA00025430"/>
    </source>
</evidence>
<name>A0A922IEQ4_DERFA</name>
<comment type="subunit">
    <text evidence="6">Interacts with UQCRFS1.</text>
</comment>
<keyword evidence="3" id="KW-0496">Mitochondrion</keyword>
<evidence type="ECO:0000256" key="7">
    <source>
        <dbReference type="ARBA" id="ARBA00026165"/>
    </source>
</evidence>
<organism evidence="11 12">
    <name type="scientific">Dermatophagoides farinae</name>
    <name type="common">American house dust mite</name>
    <dbReference type="NCBI Taxonomy" id="6954"/>
    <lineage>
        <taxon>Eukaryota</taxon>
        <taxon>Metazoa</taxon>
        <taxon>Ecdysozoa</taxon>
        <taxon>Arthropoda</taxon>
        <taxon>Chelicerata</taxon>
        <taxon>Arachnida</taxon>
        <taxon>Acari</taxon>
        <taxon>Acariformes</taxon>
        <taxon>Sarcoptiformes</taxon>
        <taxon>Astigmata</taxon>
        <taxon>Psoroptidia</taxon>
        <taxon>Analgoidea</taxon>
        <taxon>Pyroglyphidae</taxon>
        <taxon>Dermatophagoidinae</taxon>
        <taxon>Dermatophagoides</taxon>
    </lineage>
</organism>